<dbReference type="SUPFAM" id="SSF48726">
    <property type="entry name" value="Immunoglobulin"/>
    <property type="match status" value="2"/>
</dbReference>
<dbReference type="InterPro" id="IPR051170">
    <property type="entry name" value="Neural/epithelial_adhesion"/>
</dbReference>
<dbReference type="Gene3D" id="2.60.40.10">
    <property type="entry name" value="Immunoglobulins"/>
    <property type="match status" value="2"/>
</dbReference>
<dbReference type="InterPro" id="IPR013783">
    <property type="entry name" value="Ig-like_fold"/>
</dbReference>
<evidence type="ECO:0000256" key="3">
    <source>
        <dbReference type="ARBA" id="ARBA00023319"/>
    </source>
</evidence>
<gene>
    <name evidence="5" type="primary">Cepu1-L2</name>
    <name evidence="5" type="ORF">Hamer_G024735</name>
</gene>
<keyword evidence="6" id="KW-1185">Reference proteome</keyword>
<dbReference type="Pfam" id="PF07679">
    <property type="entry name" value="I-set"/>
    <property type="match status" value="1"/>
</dbReference>
<evidence type="ECO:0000313" key="5">
    <source>
        <dbReference type="EMBL" id="KAG7155771.1"/>
    </source>
</evidence>
<dbReference type="InterPro" id="IPR013098">
    <property type="entry name" value="Ig_I-set"/>
</dbReference>
<sequence length="189" mass="21463">MALESVHGTNLTLENVSRNQMGAYLCIASNKVPPSVSKRIIVNVNWCFGGTDWLGVWVRAPMRHPSVLSRHLLHTHPAPPRHFAPSKLQQASRKYRLEEMTDSYRVTMKLVIKNFTKGDAGQYKCISTNSLGKAETSIRLYEIVLPTQRQNSPDSDKNPHGRVMVLTQRNNFLALEKTFHALVIFPELR</sequence>
<proteinExistence type="predicted"/>
<accession>A0A8J5JG02</accession>
<dbReference type="PANTHER" id="PTHR12231:SF105">
    <property type="entry name" value="LACHESIN-LIKE PROTEIN"/>
    <property type="match status" value="1"/>
</dbReference>
<dbReference type="PANTHER" id="PTHR12231">
    <property type="entry name" value="CTX-RELATED TYPE I TRANSMEMBRANE PROTEIN"/>
    <property type="match status" value="1"/>
</dbReference>
<reference evidence="5" key="1">
    <citation type="journal article" date="2021" name="Sci. Adv.">
        <title>The American lobster genome reveals insights on longevity, neural, and immune adaptations.</title>
        <authorList>
            <person name="Polinski J.M."/>
            <person name="Zimin A.V."/>
            <person name="Clark K.F."/>
            <person name="Kohn A.B."/>
            <person name="Sadowski N."/>
            <person name="Timp W."/>
            <person name="Ptitsyn A."/>
            <person name="Khanna P."/>
            <person name="Romanova D.Y."/>
            <person name="Williams P."/>
            <person name="Greenwood S.J."/>
            <person name="Moroz L.L."/>
            <person name="Walt D.R."/>
            <person name="Bodnar A.G."/>
        </authorList>
    </citation>
    <scope>NUCLEOTIDE SEQUENCE</scope>
    <source>
        <strain evidence="5">GMGI-L3</strain>
    </source>
</reference>
<name>A0A8J5JG02_HOMAM</name>
<dbReference type="AlphaFoldDB" id="A0A8J5JG02"/>
<dbReference type="EMBL" id="JAHLQT010040609">
    <property type="protein sequence ID" value="KAG7155771.1"/>
    <property type="molecule type" value="Genomic_DNA"/>
</dbReference>
<dbReference type="GO" id="GO:0043005">
    <property type="term" value="C:neuron projection"/>
    <property type="evidence" value="ECO:0007669"/>
    <property type="project" value="TreeGrafter"/>
</dbReference>
<evidence type="ECO:0000313" key="6">
    <source>
        <dbReference type="Proteomes" id="UP000747542"/>
    </source>
</evidence>
<evidence type="ECO:0000256" key="1">
    <source>
        <dbReference type="ARBA" id="ARBA00022737"/>
    </source>
</evidence>
<evidence type="ECO:0000256" key="2">
    <source>
        <dbReference type="ARBA" id="ARBA00023157"/>
    </source>
</evidence>
<keyword evidence="2" id="KW-1015">Disulfide bond</keyword>
<protein>
    <submittedName>
        <fullName evidence="5">CEPU-1-like 2</fullName>
    </submittedName>
</protein>
<evidence type="ECO:0000259" key="4">
    <source>
        <dbReference type="Pfam" id="PF07679"/>
    </source>
</evidence>
<dbReference type="InterPro" id="IPR036179">
    <property type="entry name" value="Ig-like_dom_sf"/>
</dbReference>
<dbReference type="Proteomes" id="UP000747542">
    <property type="component" value="Unassembled WGS sequence"/>
</dbReference>
<feature type="domain" description="Immunoglobulin I-set" evidence="4">
    <location>
        <begin position="92"/>
        <end position="140"/>
    </location>
</feature>
<organism evidence="5 6">
    <name type="scientific">Homarus americanus</name>
    <name type="common">American lobster</name>
    <dbReference type="NCBI Taxonomy" id="6706"/>
    <lineage>
        <taxon>Eukaryota</taxon>
        <taxon>Metazoa</taxon>
        <taxon>Ecdysozoa</taxon>
        <taxon>Arthropoda</taxon>
        <taxon>Crustacea</taxon>
        <taxon>Multicrustacea</taxon>
        <taxon>Malacostraca</taxon>
        <taxon>Eumalacostraca</taxon>
        <taxon>Eucarida</taxon>
        <taxon>Decapoda</taxon>
        <taxon>Pleocyemata</taxon>
        <taxon>Astacidea</taxon>
        <taxon>Nephropoidea</taxon>
        <taxon>Nephropidae</taxon>
        <taxon>Homarus</taxon>
    </lineage>
</organism>
<keyword evidence="3" id="KW-0393">Immunoglobulin domain</keyword>
<keyword evidence="1" id="KW-0677">Repeat</keyword>
<comment type="caution">
    <text evidence="5">The sequence shown here is derived from an EMBL/GenBank/DDBJ whole genome shotgun (WGS) entry which is preliminary data.</text>
</comment>